<dbReference type="PANTHER" id="PTHR47966">
    <property type="entry name" value="BETA-SITE APP-CLEAVING ENZYME, ISOFORM A-RELATED"/>
    <property type="match status" value="1"/>
</dbReference>
<dbReference type="EMBL" id="CVMT01000001">
    <property type="protein sequence ID" value="CRG83614.1"/>
    <property type="molecule type" value="Genomic_DNA"/>
</dbReference>
<dbReference type="STRING" id="28573.A0A0U1LKQ4"/>
<gene>
    <name evidence="7" type="ORF">PISL3812_00968</name>
</gene>
<organism evidence="7 8">
    <name type="scientific">Talaromyces islandicus</name>
    <name type="common">Penicillium islandicum</name>
    <dbReference type="NCBI Taxonomy" id="28573"/>
    <lineage>
        <taxon>Eukaryota</taxon>
        <taxon>Fungi</taxon>
        <taxon>Dikarya</taxon>
        <taxon>Ascomycota</taxon>
        <taxon>Pezizomycotina</taxon>
        <taxon>Eurotiomycetes</taxon>
        <taxon>Eurotiomycetidae</taxon>
        <taxon>Eurotiales</taxon>
        <taxon>Trichocomaceae</taxon>
        <taxon>Talaromyces</taxon>
        <taxon>Talaromyces sect. Islandici</taxon>
    </lineage>
</organism>
<dbReference type="InterPro" id="IPR001461">
    <property type="entry name" value="Aspartic_peptidase_A1"/>
</dbReference>
<evidence type="ECO:0000256" key="5">
    <source>
        <dbReference type="SAM" id="SignalP"/>
    </source>
</evidence>
<dbReference type="OMA" id="GQAFFQG"/>
<dbReference type="PROSITE" id="PS00141">
    <property type="entry name" value="ASP_PROTEASE"/>
    <property type="match status" value="1"/>
</dbReference>
<protein>
    <recommendedName>
        <fullName evidence="6">Peptidase A1 domain-containing protein</fullName>
    </recommendedName>
</protein>
<reference evidence="7 8" key="1">
    <citation type="submission" date="2015-04" db="EMBL/GenBank/DDBJ databases">
        <authorList>
            <person name="Syromyatnikov M.Y."/>
            <person name="Popov V.N."/>
        </authorList>
    </citation>
    <scope>NUCLEOTIDE SEQUENCE [LARGE SCALE GENOMIC DNA]</scope>
    <source>
        <strain evidence="7">WF-38-12</strain>
    </source>
</reference>
<keyword evidence="4" id="KW-0645">Protease</keyword>
<dbReference type="OrthoDB" id="15189at2759"/>
<dbReference type="SUPFAM" id="SSF50630">
    <property type="entry name" value="Acid proteases"/>
    <property type="match status" value="1"/>
</dbReference>
<dbReference type="AlphaFoldDB" id="A0A0U1LKQ4"/>
<dbReference type="InterPro" id="IPR001969">
    <property type="entry name" value="Aspartic_peptidase_AS"/>
</dbReference>
<feature type="chain" id="PRO_5006711040" description="Peptidase A1 domain-containing protein" evidence="5">
    <location>
        <begin position="20"/>
        <end position="402"/>
    </location>
</feature>
<feature type="signal peptide" evidence="5">
    <location>
        <begin position="1"/>
        <end position="19"/>
    </location>
</feature>
<evidence type="ECO:0000256" key="3">
    <source>
        <dbReference type="ARBA" id="ARBA00022801"/>
    </source>
</evidence>
<dbReference type="Proteomes" id="UP000054383">
    <property type="component" value="Unassembled WGS sequence"/>
</dbReference>
<evidence type="ECO:0000313" key="7">
    <source>
        <dbReference type="EMBL" id="CRG83614.1"/>
    </source>
</evidence>
<dbReference type="GO" id="GO:0004190">
    <property type="term" value="F:aspartic-type endopeptidase activity"/>
    <property type="evidence" value="ECO:0007669"/>
    <property type="project" value="UniProtKB-KW"/>
</dbReference>
<dbReference type="PANTHER" id="PTHR47966:SF51">
    <property type="entry name" value="BETA-SITE APP-CLEAVING ENZYME, ISOFORM A-RELATED"/>
    <property type="match status" value="1"/>
</dbReference>
<dbReference type="GO" id="GO:0006508">
    <property type="term" value="P:proteolysis"/>
    <property type="evidence" value="ECO:0007669"/>
    <property type="project" value="UniProtKB-KW"/>
</dbReference>
<dbReference type="CDD" id="cd05471">
    <property type="entry name" value="pepsin_like"/>
    <property type="match status" value="1"/>
</dbReference>
<dbReference type="InterPro" id="IPR033121">
    <property type="entry name" value="PEPTIDASE_A1"/>
</dbReference>
<dbReference type="PRINTS" id="PR00792">
    <property type="entry name" value="PEPSIN"/>
</dbReference>
<evidence type="ECO:0000256" key="4">
    <source>
        <dbReference type="RuleBase" id="RU000454"/>
    </source>
</evidence>
<evidence type="ECO:0000256" key="2">
    <source>
        <dbReference type="ARBA" id="ARBA00022750"/>
    </source>
</evidence>
<dbReference type="InterPro" id="IPR021109">
    <property type="entry name" value="Peptidase_aspartic_dom_sf"/>
</dbReference>
<evidence type="ECO:0000256" key="1">
    <source>
        <dbReference type="ARBA" id="ARBA00007447"/>
    </source>
</evidence>
<dbReference type="PROSITE" id="PS51767">
    <property type="entry name" value="PEPTIDASE_A1"/>
    <property type="match status" value="1"/>
</dbReference>
<sequence length="402" mass="41158">MVFLSVQAAVSSLTATAAATSQIVPVTEDSGFWFANFTVGNATNLNLLVDTGSGDIIVNPGLYKAGPSAVNLHENFDNSYATTQSNGGGTVKGPLYSDIVSIGNLSAKQHIGAANNETGIPHDGIVGFGPSSAEFPGRNATAFVETLCRDGDLSECRFGLALNSNKTGSLILGELESSLYNTDLSVVPSSESWTVNADIYVDGSVSSSDISVVLDSGTATIVGPIDQVSAIFNSTGIQGVRSGSSLFGYFPCDKPPTLGLGLPSQSDAAAAAKNHSAMLSNTSTVFNISPDQWAIANNGNNNCTALLSGQDFGGESIWIFGQAFYTGLYVDHNMKDSVMGFASLATSLASPLPRSTTDATATASASASPSETNAAQDSGIMKVKKTAVLCAVVAMLTGAVLA</sequence>
<keyword evidence="8" id="KW-1185">Reference proteome</keyword>
<name>A0A0U1LKQ4_TALIS</name>
<evidence type="ECO:0000313" key="8">
    <source>
        <dbReference type="Proteomes" id="UP000054383"/>
    </source>
</evidence>
<evidence type="ECO:0000259" key="6">
    <source>
        <dbReference type="PROSITE" id="PS51767"/>
    </source>
</evidence>
<proteinExistence type="inferred from homology"/>
<feature type="domain" description="Peptidase A1" evidence="6">
    <location>
        <begin position="33"/>
        <end position="342"/>
    </location>
</feature>
<dbReference type="Gene3D" id="2.40.70.10">
    <property type="entry name" value="Acid Proteases"/>
    <property type="match status" value="2"/>
</dbReference>
<keyword evidence="3 4" id="KW-0378">Hydrolase</keyword>
<dbReference type="Pfam" id="PF00026">
    <property type="entry name" value="Asp"/>
    <property type="match status" value="1"/>
</dbReference>
<keyword evidence="5" id="KW-0732">Signal</keyword>
<comment type="similarity">
    <text evidence="1 4">Belongs to the peptidase A1 family.</text>
</comment>
<dbReference type="InterPro" id="IPR034164">
    <property type="entry name" value="Pepsin-like_dom"/>
</dbReference>
<keyword evidence="2 4" id="KW-0064">Aspartyl protease</keyword>
<accession>A0A0U1LKQ4</accession>